<dbReference type="Proteomes" id="UP000654471">
    <property type="component" value="Unassembled WGS sequence"/>
</dbReference>
<accession>A0ABQ2VSI4</accession>
<dbReference type="InterPro" id="IPR025359">
    <property type="entry name" value="SduA_C"/>
</dbReference>
<evidence type="ECO:0000313" key="3">
    <source>
        <dbReference type="Proteomes" id="UP000654471"/>
    </source>
</evidence>
<sequence length="207" mass="23263">MHYERVQRALSTEQKRTTSNRLADLLEVWNQKRATGDEEYWQQLFSDHPEAFSLALEGRAYTLSSKCYVGGKSVANTGGNVLDFLAQHSGNVAIVEIKTPTTKLLAPQKYRGNVYAPSRELAGSTVQALEYRHGLITNLPALAFETPGLRATQPMGVVIIGDLEKEEMGEDGRRSFELYRSSFRDLKIMTYDELFGGIQMLVNILRD</sequence>
<dbReference type="EMBL" id="BMRP01000095">
    <property type="protein sequence ID" value="GGV04301.1"/>
    <property type="molecule type" value="Genomic_DNA"/>
</dbReference>
<keyword evidence="3" id="KW-1185">Reference proteome</keyword>
<name>A0ABQ2VSI4_9ACTN</name>
<organism evidence="2 3">
    <name type="scientific">Streptomyces albospinus</name>
    <dbReference type="NCBI Taxonomy" id="285515"/>
    <lineage>
        <taxon>Bacteria</taxon>
        <taxon>Bacillati</taxon>
        <taxon>Actinomycetota</taxon>
        <taxon>Actinomycetes</taxon>
        <taxon>Kitasatosporales</taxon>
        <taxon>Streptomycetaceae</taxon>
        <taxon>Streptomyces</taxon>
    </lineage>
</organism>
<protein>
    <recommendedName>
        <fullName evidence="1">Shedu protein SduA C-terminal domain-containing protein</fullName>
    </recommendedName>
</protein>
<evidence type="ECO:0000259" key="1">
    <source>
        <dbReference type="Pfam" id="PF14082"/>
    </source>
</evidence>
<proteinExistence type="predicted"/>
<comment type="caution">
    <text evidence="2">The sequence shown here is derived from an EMBL/GenBank/DDBJ whole genome shotgun (WGS) entry which is preliminary data.</text>
</comment>
<reference evidence="3" key="1">
    <citation type="journal article" date="2019" name="Int. J. Syst. Evol. Microbiol.">
        <title>The Global Catalogue of Microorganisms (GCM) 10K type strain sequencing project: providing services to taxonomists for standard genome sequencing and annotation.</title>
        <authorList>
            <consortium name="The Broad Institute Genomics Platform"/>
            <consortium name="The Broad Institute Genome Sequencing Center for Infectious Disease"/>
            <person name="Wu L."/>
            <person name="Ma J."/>
        </authorList>
    </citation>
    <scope>NUCLEOTIDE SEQUENCE [LARGE SCALE GENOMIC DNA]</scope>
    <source>
        <strain evidence="3">JCM 3399</strain>
    </source>
</reference>
<gene>
    <name evidence="2" type="ORF">GCM10010211_84380</name>
</gene>
<dbReference type="Pfam" id="PF14082">
    <property type="entry name" value="SduA_C"/>
    <property type="match status" value="1"/>
</dbReference>
<evidence type="ECO:0000313" key="2">
    <source>
        <dbReference type="EMBL" id="GGV04301.1"/>
    </source>
</evidence>
<feature type="domain" description="Shedu protein SduA C-terminal" evidence="1">
    <location>
        <begin position="37"/>
        <end position="194"/>
    </location>
</feature>